<accession>A0ABQ2JA83</accession>
<dbReference type="EMBL" id="BMOR01000018">
    <property type="protein sequence ID" value="GGN43424.1"/>
    <property type="molecule type" value="Genomic_DNA"/>
</dbReference>
<dbReference type="RefSeq" id="WP_189058335.1">
    <property type="nucleotide sequence ID" value="NZ_BMOR01000018.1"/>
</dbReference>
<proteinExistence type="predicted"/>
<keyword evidence="2" id="KW-1185">Reference proteome</keyword>
<name>A0ABQ2JA83_9DEIO</name>
<sequence length="49" mass="5625">MPTPYGVPVYQKKAMPIVTYLSSGVKVPPRVADQLRIQLRDIWIAWRGQ</sequence>
<protein>
    <submittedName>
        <fullName evidence="1">Uncharacterized protein</fullName>
    </submittedName>
</protein>
<dbReference type="Proteomes" id="UP000645517">
    <property type="component" value="Unassembled WGS sequence"/>
</dbReference>
<evidence type="ECO:0000313" key="1">
    <source>
        <dbReference type="EMBL" id="GGN43424.1"/>
    </source>
</evidence>
<evidence type="ECO:0000313" key="2">
    <source>
        <dbReference type="Proteomes" id="UP000645517"/>
    </source>
</evidence>
<organism evidence="1 2">
    <name type="scientific">Deinococcus daejeonensis</name>
    <dbReference type="NCBI Taxonomy" id="1007098"/>
    <lineage>
        <taxon>Bacteria</taxon>
        <taxon>Thermotogati</taxon>
        <taxon>Deinococcota</taxon>
        <taxon>Deinococci</taxon>
        <taxon>Deinococcales</taxon>
        <taxon>Deinococcaceae</taxon>
        <taxon>Deinococcus</taxon>
    </lineage>
</organism>
<comment type="caution">
    <text evidence="1">The sequence shown here is derived from an EMBL/GenBank/DDBJ whole genome shotgun (WGS) entry which is preliminary data.</text>
</comment>
<reference evidence="2" key="1">
    <citation type="journal article" date="2019" name="Int. J. Syst. Evol. Microbiol.">
        <title>The Global Catalogue of Microorganisms (GCM) 10K type strain sequencing project: providing services to taxonomists for standard genome sequencing and annotation.</title>
        <authorList>
            <consortium name="The Broad Institute Genomics Platform"/>
            <consortium name="The Broad Institute Genome Sequencing Center for Infectious Disease"/>
            <person name="Wu L."/>
            <person name="Ma J."/>
        </authorList>
    </citation>
    <scope>NUCLEOTIDE SEQUENCE [LARGE SCALE GENOMIC DNA]</scope>
    <source>
        <strain evidence="2">JCM 16918</strain>
    </source>
</reference>
<gene>
    <name evidence="1" type="ORF">GCM10010842_30920</name>
</gene>